<dbReference type="AlphaFoldDB" id="A0A0P6Z2H2"/>
<feature type="transmembrane region" description="Helical" evidence="1">
    <location>
        <begin position="33"/>
        <end position="55"/>
    </location>
</feature>
<accession>A0A0P6Z2H2</accession>
<dbReference type="EMBL" id="LGKP01000005">
    <property type="protein sequence ID" value="KPL91412.1"/>
    <property type="molecule type" value="Genomic_DNA"/>
</dbReference>
<keyword evidence="1" id="KW-0812">Transmembrane</keyword>
<name>A0A0P6Z2H2_9CHLR</name>
<keyword evidence="3" id="KW-1185">Reference proteome</keyword>
<dbReference type="RefSeq" id="WP_054532706.1">
    <property type="nucleotide sequence ID" value="NZ_LGKP01000005.1"/>
</dbReference>
<gene>
    <name evidence="2" type="ORF">SE18_01795</name>
</gene>
<comment type="caution">
    <text evidence="2">The sequence shown here is derived from an EMBL/GenBank/DDBJ whole genome shotgun (WGS) entry which is preliminary data.</text>
</comment>
<reference evidence="2 3" key="1">
    <citation type="submission" date="2015-07" db="EMBL/GenBank/DDBJ databases">
        <title>Whole genome sequence of Herpetosiphon geysericola DSM 7119.</title>
        <authorList>
            <person name="Hemp J."/>
            <person name="Ward L.M."/>
            <person name="Pace L.A."/>
            <person name="Fischer W.W."/>
        </authorList>
    </citation>
    <scope>NUCLEOTIDE SEQUENCE [LARGE SCALE GENOMIC DNA]</scope>
    <source>
        <strain evidence="2 3">DSM 7119</strain>
    </source>
</reference>
<feature type="transmembrane region" description="Helical" evidence="1">
    <location>
        <begin position="9"/>
        <end position="27"/>
    </location>
</feature>
<evidence type="ECO:0000256" key="1">
    <source>
        <dbReference type="SAM" id="Phobius"/>
    </source>
</evidence>
<dbReference type="OrthoDB" id="9849780at2"/>
<keyword evidence="1" id="KW-0472">Membrane</keyword>
<evidence type="ECO:0000313" key="3">
    <source>
        <dbReference type="Proteomes" id="UP000050277"/>
    </source>
</evidence>
<organism evidence="2 3">
    <name type="scientific">Herpetosiphon geysericola</name>
    <dbReference type="NCBI Taxonomy" id="70996"/>
    <lineage>
        <taxon>Bacteria</taxon>
        <taxon>Bacillati</taxon>
        <taxon>Chloroflexota</taxon>
        <taxon>Chloroflexia</taxon>
        <taxon>Herpetosiphonales</taxon>
        <taxon>Herpetosiphonaceae</taxon>
        <taxon>Herpetosiphon</taxon>
    </lineage>
</organism>
<sequence>MQRHRPSHIWLDVICAGIILSIGEIQIQALSEILTITLSIVVLIVGYAAISSWAWRHSATPAHGHLQYVRRDQQAINYRWISDEEDQ</sequence>
<dbReference type="STRING" id="70996.SE18_01795"/>
<protein>
    <submittedName>
        <fullName evidence="2">Uncharacterized protein</fullName>
    </submittedName>
</protein>
<proteinExistence type="predicted"/>
<dbReference type="Proteomes" id="UP000050277">
    <property type="component" value="Unassembled WGS sequence"/>
</dbReference>
<keyword evidence="1" id="KW-1133">Transmembrane helix</keyword>
<evidence type="ECO:0000313" key="2">
    <source>
        <dbReference type="EMBL" id="KPL91412.1"/>
    </source>
</evidence>